<dbReference type="Proteomes" id="UP001523216">
    <property type="component" value="Unassembled WGS sequence"/>
</dbReference>
<evidence type="ECO:0000313" key="8">
    <source>
        <dbReference type="Proteomes" id="UP001523216"/>
    </source>
</evidence>
<dbReference type="PANTHER" id="PTHR21016:SF25">
    <property type="entry name" value="TM2 DOMAIN-CONTAINING PROTEIN DDB_G0277895-RELATED"/>
    <property type="match status" value="1"/>
</dbReference>
<feature type="domain" description="TM2" evidence="6">
    <location>
        <begin position="12"/>
        <end position="59"/>
    </location>
</feature>
<feature type="transmembrane region" description="Helical" evidence="5">
    <location>
        <begin position="40"/>
        <end position="62"/>
    </location>
</feature>
<proteinExistence type="predicted"/>
<gene>
    <name evidence="7" type="ORF">LXN57_39950</name>
</gene>
<dbReference type="EMBL" id="JAMQOL010000065">
    <property type="protein sequence ID" value="MCM4083741.1"/>
    <property type="molecule type" value="Genomic_DNA"/>
</dbReference>
<dbReference type="InterPro" id="IPR007829">
    <property type="entry name" value="TM2"/>
</dbReference>
<keyword evidence="2 5" id="KW-0812">Transmembrane</keyword>
<evidence type="ECO:0000256" key="3">
    <source>
        <dbReference type="ARBA" id="ARBA00022989"/>
    </source>
</evidence>
<keyword evidence="8" id="KW-1185">Reference proteome</keyword>
<protein>
    <submittedName>
        <fullName evidence="7">TM2 domain-containing protein</fullName>
    </submittedName>
</protein>
<evidence type="ECO:0000313" key="7">
    <source>
        <dbReference type="EMBL" id="MCM4083741.1"/>
    </source>
</evidence>
<feature type="transmembrane region" description="Helical" evidence="5">
    <location>
        <begin position="16"/>
        <end position="34"/>
    </location>
</feature>
<evidence type="ECO:0000256" key="5">
    <source>
        <dbReference type="SAM" id="Phobius"/>
    </source>
</evidence>
<dbReference type="Pfam" id="PF05154">
    <property type="entry name" value="TM2"/>
    <property type="match status" value="1"/>
</dbReference>
<dbReference type="InterPro" id="IPR050932">
    <property type="entry name" value="TM2D1-3-like"/>
</dbReference>
<organism evidence="7 8">
    <name type="scientific">Paractinoplanes hotanensis</name>
    <dbReference type="NCBI Taxonomy" id="2906497"/>
    <lineage>
        <taxon>Bacteria</taxon>
        <taxon>Bacillati</taxon>
        <taxon>Actinomycetota</taxon>
        <taxon>Actinomycetes</taxon>
        <taxon>Micromonosporales</taxon>
        <taxon>Micromonosporaceae</taxon>
        <taxon>Paractinoplanes</taxon>
    </lineage>
</organism>
<comment type="caution">
    <text evidence="7">The sequence shown here is derived from an EMBL/GenBank/DDBJ whole genome shotgun (WGS) entry which is preliminary data.</text>
</comment>
<sequence>MRAEAEFASVRKEIRVAYALWCVVGLIGGHRFYLGDTGRSIAMLFTLGGLGVWWLLDVFFVARRVRAVNRTRRAAIMARHGLIDA</sequence>
<evidence type="ECO:0000256" key="1">
    <source>
        <dbReference type="ARBA" id="ARBA00004141"/>
    </source>
</evidence>
<accession>A0ABT0YCG7</accession>
<reference evidence="7 8" key="1">
    <citation type="submission" date="2022-06" db="EMBL/GenBank/DDBJ databases">
        <title>Actinoplanes abujensis sp. nov., isolated from Nigerian arid soil.</title>
        <authorList>
            <person name="Ding P."/>
        </authorList>
    </citation>
    <scope>NUCLEOTIDE SEQUENCE [LARGE SCALE GENOMIC DNA]</scope>
    <source>
        <strain evidence="8">TRM88002</strain>
    </source>
</reference>
<name>A0ABT0YCG7_9ACTN</name>
<evidence type="ECO:0000259" key="6">
    <source>
        <dbReference type="Pfam" id="PF05154"/>
    </source>
</evidence>
<keyword evidence="4 5" id="KW-0472">Membrane</keyword>
<keyword evidence="3 5" id="KW-1133">Transmembrane helix</keyword>
<evidence type="ECO:0000256" key="2">
    <source>
        <dbReference type="ARBA" id="ARBA00022692"/>
    </source>
</evidence>
<comment type="subcellular location">
    <subcellularLocation>
        <location evidence="1">Membrane</location>
        <topology evidence="1">Multi-pass membrane protein</topology>
    </subcellularLocation>
</comment>
<dbReference type="PANTHER" id="PTHR21016">
    <property type="entry name" value="BETA-AMYLOID BINDING PROTEIN-RELATED"/>
    <property type="match status" value="1"/>
</dbReference>
<evidence type="ECO:0000256" key="4">
    <source>
        <dbReference type="ARBA" id="ARBA00023136"/>
    </source>
</evidence>